<evidence type="ECO:0000256" key="3">
    <source>
        <dbReference type="ARBA" id="ARBA00023125"/>
    </source>
</evidence>
<dbReference type="Gene3D" id="1.10.10.10">
    <property type="entry name" value="Winged helix-like DNA-binding domain superfamily/Winged helix DNA-binding domain"/>
    <property type="match status" value="1"/>
</dbReference>
<evidence type="ECO:0000256" key="1">
    <source>
        <dbReference type="ARBA" id="ARBA00011046"/>
    </source>
</evidence>
<dbReference type="GO" id="GO:0003677">
    <property type="term" value="F:DNA binding"/>
    <property type="evidence" value="ECO:0007669"/>
    <property type="project" value="UniProtKB-KW"/>
</dbReference>
<dbReference type="Proteomes" id="UP000199296">
    <property type="component" value="Unassembled WGS sequence"/>
</dbReference>
<organism evidence="5 6">
    <name type="scientific">Psychroflexus sediminis</name>
    <dbReference type="NCBI Taxonomy" id="470826"/>
    <lineage>
        <taxon>Bacteria</taxon>
        <taxon>Pseudomonadati</taxon>
        <taxon>Bacteroidota</taxon>
        <taxon>Flavobacteriia</taxon>
        <taxon>Flavobacteriales</taxon>
        <taxon>Flavobacteriaceae</taxon>
        <taxon>Psychroflexus</taxon>
    </lineage>
</organism>
<comment type="similarity">
    <text evidence="1">Belongs to the BlaI transcriptional regulatory family.</text>
</comment>
<dbReference type="AlphaFoldDB" id="A0A1G7YII1"/>
<dbReference type="InterPro" id="IPR005650">
    <property type="entry name" value="BlaI_family"/>
</dbReference>
<dbReference type="GO" id="GO:0045892">
    <property type="term" value="P:negative regulation of DNA-templated transcription"/>
    <property type="evidence" value="ECO:0007669"/>
    <property type="project" value="InterPro"/>
</dbReference>
<dbReference type="RefSeq" id="WP_093368885.1">
    <property type="nucleotide sequence ID" value="NZ_FNCW01000012.1"/>
</dbReference>
<dbReference type="PIRSF" id="PIRSF019455">
    <property type="entry name" value="CopR_AtkY"/>
    <property type="match status" value="1"/>
</dbReference>
<keyword evidence="4" id="KW-0804">Transcription</keyword>
<name>A0A1G7YII1_9FLAO</name>
<dbReference type="EMBL" id="FNCW01000012">
    <property type="protein sequence ID" value="SDG95670.1"/>
    <property type="molecule type" value="Genomic_DNA"/>
</dbReference>
<gene>
    <name evidence="5" type="ORF">SAMN04488027_11253</name>
</gene>
<protein>
    <submittedName>
        <fullName evidence="5">Predicted transcriptional regulator</fullName>
    </submittedName>
</protein>
<evidence type="ECO:0000256" key="2">
    <source>
        <dbReference type="ARBA" id="ARBA00023015"/>
    </source>
</evidence>
<sequence length="121" mass="14226">MKNLEKLTAKEEEIMAVLWKLKKAFVKEILEELDGEQHYNTISTLVRLLEEKGFVAHQAFGKSHQYFPVVDKKSYSEKIMEQNSSRFFDGSYKNMVSFFAQQDKISEQELEEILELIKNKS</sequence>
<proteinExistence type="inferred from homology"/>
<keyword evidence="3" id="KW-0238">DNA-binding</keyword>
<keyword evidence="6" id="KW-1185">Reference proteome</keyword>
<dbReference type="Gene3D" id="1.10.4040.10">
    <property type="entry name" value="Penicillinase repressor domain"/>
    <property type="match status" value="1"/>
</dbReference>
<reference evidence="5 6" key="1">
    <citation type="submission" date="2016-10" db="EMBL/GenBank/DDBJ databases">
        <authorList>
            <person name="de Groot N.N."/>
        </authorList>
    </citation>
    <scope>NUCLEOTIDE SEQUENCE [LARGE SCALE GENOMIC DNA]</scope>
    <source>
        <strain evidence="5 6">DSM 19803</strain>
    </source>
</reference>
<dbReference type="OrthoDB" id="1098508at2"/>
<accession>A0A1G7YII1</accession>
<dbReference type="InterPro" id="IPR036388">
    <property type="entry name" value="WH-like_DNA-bd_sf"/>
</dbReference>
<evidence type="ECO:0000313" key="6">
    <source>
        <dbReference type="Proteomes" id="UP000199296"/>
    </source>
</evidence>
<dbReference type="STRING" id="470826.SAMN04488027_11253"/>
<dbReference type="SUPFAM" id="SSF46785">
    <property type="entry name" value="Winged helix' DNA-binding domain"/>
    <property type="match status" value="1"/>
</dbReference>
<evidence type="ECO:0000313" key="5">
    <source>
        <dbReference type="EMBL" id="SDG95670.1"/>
    </source>
</evidence>
<evidence type="ECO:0000256" key="4">
    <source>
        <dbReference type="ARBA" id="ARBA00023163"/>
    </source>
</evidence>
<dbReference type="InterPro" id="IPR036390">
    <property type="entry name" value="WH_DNA-bd_sf"/>
</dbReference>
<dbReference type="Pfam" id="PF03965">
    <property type="entry name" value="Penicillinase_R"/>
    <property type="match status" value="1"/>
</dbReference>
<keyword evidence="2" id="KW-0805">Transcription regulation</keyword>